<dbReference type="eggNOG" id="ENOG5031682">
    <property type="taxonomic scope" value="Bacteria"/>
</dbReference>
<keyword evidence="1" id="KW-0969">Cilium</keyword>
<reference evidence="1 2" key="2">
    <citation type="submission" date="2015-03" db="EMBL/GenBank/DDBJ databases">
        <authorList>
            <person name="Chan K.-G."/>
        </authorList>
    </citation>
    <scope>NUCLEOTIDE SEQUENCE [LARGE SCALE GENOMIC DNA]</scope>
    <source>
        <strain evidence="1 2">RB-25</strain>
    </source>
</reference>
<protein>
    <submittedName>
        <fullName evidence="1">Flagellar export protein FliJ</fullName>
    </submittedName>
</protein>
<dbReference type="GO" id="GO:0009288">
    <property type="term" value="C:bacterial-type flagellum"/>
    <property type="evidence" value="ECO:0007669"/>
    <property type="project" value="InterPro"/>
</dbReference>
<dbReference type="PATRIC" id="fig|1441930.4.peg.1701"/>
<keyword evidence="1" id="KW-0282">Flagellum</keyword>
<dbReference type="AlphaFoldDB" id="W0L772"/>
<reference evidence="1 2" key="1">
    <citation type="submission" date="2014-01" db="EMBL/GenBank/DDBJ databases">
        <title>Isolation of Serratia multitudinisentens RB-25 from Ex-Landfill site.</title>
        <authorList>
            <person name="Robson E.H.J."/>
        </authorList>
    </citation>
    <scope>NUCLEOTIDE SEQUENCE [LARGE SCALE GENOMIC DNA]</scope>
    <source>
        <strain evidence="1 2">RB-25</strain>
    </source>
</reference>
<dbReference type="KEGG" id="sfo:Z042_08545"/>
<dbReference type="HOGENOM" id="CLU_144116_0_0_6"/>
<dbReference type="Pfam" id="PF02050">
    <property type="entry name" value="FliJ"/>
    <property type="match status" value="1"/>
</dbReference>
<gene>
    <name evidence="1" type="ORF">Z042_08545</name>
</gene>
<evidence type="ECO:0000313" key="1">
    <source>
        <dbReference type="EMBL" id="AHG19663.1"/>
    </source>
</evidence>
<dbReference type="GO" id="GO:0071973">
    <property type="term" value="P:bacterial-type flagellum-dependent cell motility"/>
    <property type="evidence" value="ECO:0007669"/>
    <property type="project" value="InterPro"/>
</dbReference>
<dbReference type="NCBIfam" id="TIGR02473">
    <property type="entry name" value="flagell_FliJ"/>
    <property type="match status" value="1"/>
</dbReference>
<name>W0L772_9GAMM</name>
<dbReference type="STRING" id="1441930.Z042_08545"/>
<dbReference type="EMBL" id="CP007044">
    <property type="protein sequence ID" value="AHG19663.1"/>
    <property type="molecule type" value="Genomic_DNA"/>
</dbReference>
<dbReference type="RefSeq" id="WP_024911209.1">
    <property type="nucleotide sequence ID" value="NZ_CP007044.2"/>
</dbReference>
<dbReference type="InterPro" id="IPR012823">
    <property type="entry name" value="Flagell_FliJ"/>
</dbReference>
<dbReference type="OrthoDB" id="6506192at2"/>
<proteinExistence type="predicted"/>
<sequence>MNKLISTFEQLYQLQTNAVEDLSKRLSTQKQLSQRFEKNIAALTSLAEGVGVKQGDSALLMINQSRYKRNIQSVIDWQKQEQALSDLKLRDIKHNLLQEAKREKSLELVMQANRAELQRQAHRTEQKLMDASSAQHWLCRKIAQRHGN</sequence>
<dbReference type="Proteomes" id="UP000019030">
    <property type="component" value="Chromosome"/>
</dbReference>
<organism evidence="1 2">
    <name type="scientific">Chania multitudinisentens RB-25</name>
    <dbReference type="NCBI Taxonomy" id="1441930"/>
    <lineage>
        <taxon>Bacteria</taxon>
        <taxon>Pseudomonadati</taxon>
        <taxon>Pseudomonadota</taxon>
        <taxon>Gammaproteobacteria</taxon>
        <taxon>Enterobacterales</taxon>
        <taxon>Yersiniaceae</taxon>
        <taxon>Chania</taxon>
    </lineage>
</organism>
<evidence type="ECO:0000313" key="2">
    <source>
        <dbReference type="Proteomes" id="UP000019030"/>
    </source>
</evidence>
<accession>W0L772</accession>
<keyword evidence="2" id="KW-1185">Reference proteome</keyword>
<keyword evidence="1" id="KW-0966">Cell projection</keyword>